<dbReference type="SUPFAM" id="SSF55729">
    <property type="entry name" value="Acyl-CoA N-acyltransferases (Nat)"/>
    <property type="match status" value="1"/>
</dbReference>
<evidence type="ECO:0000313" key="4">
    <source>
        <dbReference type="EMBL" id="MBK0381407.1"/>
    </source>
</evidence>
<accession>A0ABS1BEX3</accession>
<protein>
    <submittedName>
        <fullName evidence="4">GNAT family N-acetyltransferase</fullName>
    </submittedName>
</protein>
<name>A0ABS1BEX3_9SPHI</name>
<organism evidence="4 5">
    <name type="scientific">Pedobacter segetis</name>
    <dbReference type="NCBI Taxonomy" id="2793069"/>
    <lineage>
        <taxon>Bacteria</taxon>
        <taxon>Pseudomonadati</taxon>
        <taxon>Bacteroidota</taxon>
        <taxon>Sphingobacteriia</taxon>
        <taxon>Sphingobacteriales</taxon>
        <taxon>Sphingobacteriaceae</taxon>
        <taxon>Pedobacter</taxon>
    </lineage>
</organism>
<dbReference type="InterPro" id="IPR016181">
    <property type="entry name" value="Acyl_CoA_acyltransferase"/>
</dbReference>
<evidence type="ECO:0000256" key="2">
    <source>
        <dbReference type="ARBA" id="ARBA00023315"/>
    </source>
</evidence>
<evidence type="ECO:0000313" key="5">
    <source>
        <dbReference type="Proteomes" id="UP000660024"/>
    </source>
</evidence>
<evidence type="ECO:0000256" key="1">
    <source>
        <dbReference type="ARBA" id="ARBA00022679"/>
    </source>
</evidence>
<dbReference type="Gene3D" id="3.40.630.30">
    <property type="match status" value="1"/>
</dbReference>
<sequence>MKIITADLRHLETIHRIAKETWPIAYKNVISDEQIDFMLSKMYSILALEQQMEEGHVFVLLKTKNSNIGFASYSKDAKSNGYKLQKLYLHPKAQGKGAGKTLIEEVEKRVKDLGAEYLYLNVNRGNKAYGFYKKMGYDVFEEIDIPYYSFILDDYIMRKKL</sequence>
<dbReference type="PANTHER" id="PTHR43420">
    <property type="entry name" value="ACETYLTRANSFERASE"/>
    <property type="match status" value="1"/>
</dbReference>
<evidence type="ECO:0000259" key="3">
    <source>
        <dbReference type="PROSITE" id="PS51186"/>
    </source>
</evidence>
<keyword evidence="1" id="KW-0808">Transferase</keyword>
<keyword evidence="2" id="KW-0012">Acyltransferase</keyword>
<dbReference type="EMBL" id="JAEHFY010000001">
    <property type="protein sequence ID" value="MBK0381407.1"/>
    <property type="molecule type" value="Genomic_DNA"/>
</dbReference>
<gene>
    <name evidence="4" type="ORF">I5M32_00420</name>
</gene>
<dbReference type="PANTHER" id="PTHR43420:SF12">
    <property type="entry name" value="N-ACETYLTRANSFERASE DOMAIN-CONTAINING PROTEIN"/>
    <property type="match status" value="1"/>
</dbReference>
<dbReference type="Pfam" id="PF13673">
    <property type="entry name" value="Acetyltransf_10"/>
    <property type="match status" value="1"/>
</dbReference>
<dbReference type="CDD" id="cd04301">
    <property type="entry name" value="NAT_SF"/>
    <property type="match status" value="1"/>
</dbReference>
<keyword evidence="5" id="KW-1185">Reference proteome</keyword>
<proteinExistence type="predicted"/>
<dbReference type="PROSITE" id="PS51186">
    <property type="entry name" value="GNAT"/>
    <property type="match status" value="1"/>
</dbReference>
<feature type="domain" description="N-acetyltransferase" evidence="3">
    <location>
        <begin position="1"/>
        <end position="161"/>
    </location>
</feature>
<comment type="caution">
    <text evidence="4">The sequence shown here is derived from an EMBL/GenBank/DDBJ whole genome shotgun (WGS) entry which is preliminary data.</text>
</comment>
<dbReference type="InterPro" id="IPR000182">
    <property type="entry name" value="GNAT_dom"/>
</dbReference>
<reference evidence="4 5" key="1">
    <citation type="submission" date="2020-12" db="EMBL/GenBank/DDBJ databases">
        <title>Bacterial novel species Pedobacter sp. SD-b isolated from soil.</title>
        <authorList>
            <person name="Jung H.-Y."/>
        </authorList>
    </citation>
    <scope>NUCLEOTIDE SEQUENCE [LARGE SCALE GENOMIC DNA]</scope>
    <source>
        <strain evidence="4 5">SD-b</strain>
    </source>
</reference>
<dbReference type="RefSeq" id="WP_200583762.1">
    <property type="nucleotide sequence ID" value="NZ_JAEHFY010000001.1"/>
</dbReference>
<dbReference type="InterPro" id="IPR050680">
    <property type="entry name" value="YpeA/RimI_acetyltransf"/>
</dbReference>
<dbReference type="Proteomes" id="UP000660024">
    <property type="component" value="Unassembled WGS sequence"/>
</dbReference>